<gene>
    <name evidence="2" type="ORF">J4N46_03650</name>
</gene>
<name>A0ABS3PW28_9FLAO</name>
<dbReference type="InterPro" id="IPR049251">
    <property type="entry name" value="DUF6884"/>
</dbReference>
<evidence type="ECO:0000259" key="1">
    <source>
        <dbReference type="Pfam" id="PF21818"/>
    </source>
</evidence>
<proteinExistence type="predicted"/>
<accession>A0ABS3PW28</accession>
<organism evidence="2 3">
    <name type="scientific">Capnocytophaga bilenii</name>
    <dbReference type="NCBI Taxonomy" id="2819369"/>
    <lineage>
        <taxon>Bacteria</taxon>
        <taxon>Pseudomonadati</taxon>
        <taxon>Bacteroidota</taxon>
        <taxon>Flavobacteriia</taxon>
        <taxon>Flavobacteriales</taxon>
        <taxon>Flavobacteriaceae</taxon>
        <taxon>Capnocytophaga</taxon>
    </lineage>
</organism>
<comment type="caution">
    <text evidence="2">The sequence shown here is derived from an EMBL/GenBank/DDBJ whole genome shotgun (WGS) entry which is preliminary data.</text>
</comment>
<dbReference type="Pfam" id="PF21818">
    <property type="entry name" value="DUF6884"/>
    <property type="match status" value="1"/>
</dbReference>
<evidence type="ECO:0000313" key="3">
    <source>
        <dbReference type="Proteomes" id="UP000681610"/>
    </source>
</evidence>
<evidence type="ECO:0000313" key="2">
    <source>
        <dbReference type="EMBL" id="MBO1883543.1"/>
    </source>
</evidence>
<reference evidence="2 3" key="1">
    <citation type="submission" date="2021-03" db="EMBL/GenBank/DDBJ databases">
        <title>Isolation and description of Capnocytophaga bilenii sp. nov., a novel Capnocytophaga species, isolated from a gingivitis subject.</title>
        <authorList>
            <person name="Antezack A."/>
            <person name="Monnet-Corti V."/>
            <person name="La Scola B."/>
        </authorList>
    </citation>
    <scope>NUCLEOTIDE SEQUENCE [LARGE SCALE GENOMIC DNA]</scope>
    <source>
        <strain evidence="2 3">Marseille-Q4570</strain>
    </source>
</reference>
<feature type="domain" description="DUF6884" evidence="1">
    <location>
        <begin position="9"/>
        <end position="140"/>
    </location>
</feature>
<protein>
    <recommendedName>
        <fullName evidence="1">DUF6884 domain-containing protein</fullName>
    </recommendedName>
</protein>
<dbReference type="Proteomes" id="UP000681610">
    <property type="component" value="Unassembled WGS sequence"/>
</dbReference>
<keyword evidence="3" id="KW-1185">Reference proteome</keyword>
<sequence>MPCAKKKTIVLIPCSKKKQKTQVKVRAKDLYTSSLFKKGKRYAELRKPDAIYILSDKYHLLGLENKVEYYDISIKDMSSEEKKAWGKKVIAQLEQVADLKNDKFIILAGENYLKQIKGLENIELPLKGQKQGVRLRTLNEEINRLEQEFNK</sequence>
<dbReference type="EMBL" id="JAGDYP010000002">
    <property type="protein sequence ID" value="MBO1883543.1"/>
    <property type="molecule type" value="Genomic_DNA"/>
</dbReference>